<dbReference type="InterPro" id="IPR001763">
    <property type="entry name" value="Rhodanese-like_dom"/>
</dbReference>
<keyword evidence="2" id="KW-0472">Membrane</keyword>
<comment type="caution">
    <text evidence="4">The sequence shown here is derived from an EMBL/GenBank/DDBJ whole genome shotgun (WGS) entry which is preliminary data.</text>
</comment>
<dbReference type="PROSITE" id="PS50206">
    <property type="entry name" value="RHODANESE_3"/>
    <property type="match status" value="1"/>
</dbReference>
<gene>
    <name evidence="4" type="ORF">Pla52o_45380</name>
</gene>
<feature type="region of interest" description="Disordered" evidence="1">
    <location>
        <begin position="323"/>
        <end position="346"/>
    </location>
</feature>
<dbReference type="InterPro" id="IPR014756">
    <property type="entry name" value="Ig_E-set"/>
</dbReference>
<evidence type="ECO:0000259" key="3">
    <source>
        <dbReference type="PROSITE" id="PS50206"/>
    </source>
</evidence>
<accession>A0A5C6CCT6</accession>
<name>A0A5C6CCT6_9BACT</name>
<feature type="transmembrane region" description="Helical" evidence="2">
    <location>
        <begin position="167"/>
        <end position="185"/>
    </location>
</feature>
<dbReference type="GO" id="GO:0005829">
    <property type="term" value="C:cytosol"/>
    <property type="evidence" value="ECO:0007669"/>
    <property type="project" value="TreeGrafter"/>
</dbReference>
<feature type="transmembrane region" description="Helical" evidence="2">
    <location>
        <begin position="141"/>
        <end position="161"/>
    </location>
</feature>
<reference evidence="4 5" key="1">
    <citation type="submission" date="2019-02" db="EMBL/GenBank/DDBJ databases">
        <title>Deep-cultivation of Planctomycetes and their phenomic and genomic characterization uncovers novel biology.</title>
        <authorList>
            <person name="Wiegand S."/>
            <person name="Jogler M."/>
            <person name="Boedeker C."/>
            <person name="Pinto D."/>
            <person name="Vollmers J."/>
            <person name="Rivas-Marin E."/>
            <person name="Kohn T."/>
            <person name="Peeters S.H."/>
            <person name="Heuer A."/>
            <person name="Rast P."/>
            <person name="Oberbeckmann S."/>
            <person name="Bunk B."/>
            <person name="Jeske O."/>
            <person name="Meyerdierks A."/>
            <person name="Storesund J.E."/>
            <person name="Kallscheuer N."/>
            <person name="Luecker S."/>
            <person name="Lage O.M."/>
            <person name="Pohl T."/>
            <person name="Merkel B.J."/>
            <person name="Hornburger P."/>
            <person name="Mueller R.-W."/>
            <person name="Bruemmer F."/>
            <person name="Labrenz M."/>
            <person name="Spormann A.M."/>
            <person name="Op Den Camp H."/>
            <person name="Overmann J."/>
            <person name="Amann R."/>
            <person name="Jetten M.S.M."/>
            <person name="Mascher T."/>
            <person name="Medema M.H."/>
            <person name="Devos D.P."/>
            <person name="Kaster A.-K."/>
            <person name="Ovreas L."/>
            <person name="Rohde M."/>
            <person name="Galperin M.Y."/>
            <person name="Jogler C."/>
        </authorList>
    </citation>
    <scope>NUCLEOTIDE SEQUENCE [LARGE SCALE GENOMIC DNA]</scope>
    <source>
        <strain evidence="4 5">Pla52o</strain>
    </source>
</reference>
<feature type="domain" description="Rhodanese" evidence="3">
    <location>
        <begin position="391"/>
        <end position="420"/>
    </location>
</feature>
<dbReference type="InterPro" id="IPR050357">
    <property type="entry name" value="Arrestin_domain-protein"/>
</dbReference>
<dbReference type="Gene3D" id="2.60.40.640">
    <property type="match status" value="2"/>
</dbReference>
<dbReference type="AlphaFoldDB" id="A0A5C6CCT6"/>
<dbReference type="Proteomes" id="UP000316304">
    <property type="component" value="Unassembled WGS sequence"/>
</dbReference>
<dbReference type="EMBL" id="SJPT01000008">
    <property type="protein sequence ID" value="TWU20659.1"/>
    <property type="molecule type" value="Genomic_DNA"/>
</dbReference>
<keyword evidence="5" id="KW-1185">Reference proteome</keyword>
<dbReference type="PANTHER" id="PTHR11188:SF161">
    <property type="entry name" value="PH-RESPONSE REGULATOR PROTEIN PALF_RIM8"/>
    <property type="match status" value="1"/>
</dbReference>
<dbReference type="InterPro" id="IPR009776">
    <property type="entry name" value="Spore_0_M"/>
</dbReference>
<dbReference type="GO" id="GO:0005886">
    <property type="term" value="C:plasma membrane"/>
    <property type="evidence" value="ECO:0007669"/>
    <property type="project" value="TreeGrafter"/>
</dbReference>
<keyword evidence="2" id="KW-0812">Transmembrane</keyword>
<dbReference type="Pfam" id="PF07070">
    <property type="entry name" value="Spo0M"/>
    <property type="match status" value="1"/>
</dbReference>
<dbReference type="GO" id="GO:0070086">
    <property type="term" value="P:ubiquitin-dependent endocytosis"/>
    <property type="evidence" value="ECO:0007669"/>
    <property type="project" value="TreeGrafter"/>
</dbReference>
<proteinExistence type="predicted"/>
<evidence type="ECO:0000256" key="1">
    <source>
        <dbReference type="SAM" id="MobiDB-lite"/>
    </source>
</evidence>
<keyword evidence="2" id="KW-1133">Transmembrane helix</keyword>
<evidence type="ECO:0000256" key="2">
    <source>
        <dbReference type="SAM" id="Phobius"/>
    </source>
</evidence>
<dbReference type="SUPFAM" id="SSF81296">
    <property type="entry name" value="E set domains"/>
    <property type="match status" value="2"/>
</dbReference>
<dbReference type="InterPro" id="IPR014752">
    <property type="entry name" value="Arrestin-like_C"/>
</dbReference>
<sequence>MAKCDLSIVLEKDADFIYDGGGTIRGKVRVDVDQNVKCNGLEVESGWKTHGRGNVATGNFTSVTLFEGEWVGGQVVEYPFELPVGDWPPSYHGHYLNIDHCIDARVKIPWGFDPKASVPFLMRPTCGPEAAVSEKSTKAGAFVATFVGVFMLIWCSGFLFFMAQNPLSLVCVGIFPLLFLGGYAVKVWLPKYLLGEVTCELSQTVVTPGDSVSGELVVRPRKNVNVNAITIDFQAREVCVSGSGSNKTTHKHVFFEQAIELEKATTLQAGQERRFPISFALPSDAPYSIELPSNRLVWATTMRIDIPRWPDWTKEIALQVLPSGEPLDPSARPQATLRGTDAPSSLASEGEITFAETANYLWSARENPDQLEALVDAVTGLSFRLEAFIERRLLYAGTEDPHLFKGGYAVWAHFGEPPLPLVLYVPQELGDEFEQLGRDRWIGQGTVVGWDRRHQRLQIKLETR</sequence>
<organism evidence="4 5">
    <name type="scientific">Novipirellula galeiformis</name>
    <dbReference type="NCBI Taxonomy" id="2528004"/>
    <lineage>
        <taxon>Bacteria</taxon>
        <taxon>Pseudomonadati</taxon>
        <taxon>Planctomycetota</taxon>
        <taxon>Planctomycetia</taxon>
        <taxon>Pirellulales</taxon>
        <taxon>Pirellulaceae</taxon>
        <taxon>Novipirellula</taxon>
    </lineage>
</organism>
<evidence type="ECO:0000313" key="4">
    <source>
        <dbReference type="EMBL" id="TWU20659.1"/>
    </source>
</evidence>
<dbReference type="GO" id="GO:0030674">
    <property type="term" value="F:protein-macromolecule adaptor activity"/>
    <property type="evidence" value="ECO:0007669"/>
    <property type="project" value="TreeGrafter"/>
</dbReference>
<dbReference type="GO" id="GO:0031625">
    <property type="term" value="F:ubiquitin protein ligase binding"/>
    <property type="evidence" value="ECO:0007669"/>
    <property type="project" value="TreeGrafter"/>
</dbReference>
<dbReference type="RefSeq" id="WP_197169401.1">
    <property type="nucleotide sequence ID" value="NZ_SJPT01000008.1"/>
</dbReference>
<dbReference type="PANTHER" id="PTHR11188">
    <property type="entry name" value="ARRESTIN DOMAIN CONTAINING PROTEIN"/>
    <property type="match status" value="1"/>
</dbReference>
<protein>
    <recommendedName>
        <fullName evidence="3">Rhodanese domain-containing protein</fullName>
    </recommendedName>
</protein>
<evidence type="ECO:0000313" key="5">
    <source>
        <dbReference type="Proteomes" id="UP000316304"/>
    </source>
</evidence>